<protein>
    <submittedName>
        <fullName evidence="2">Uncharacterized protein</fullName>
    </submittedName>
</protein>
<proteinExistence type="predicted"/>
<gene>
    <name evidence="2" type="ORF">PHLGIDRAFT_17468</name>
</gene>
<sequence>LGHQCRTMTVTSSLWTTADDCQAPSSDPRGGDKLVPSGTEPDGCCPRQTAAPGHRFSVDSFEPSASSVTAPAFVPSHASLAAGLSLSVFATTAALGCSSPLLACYITLHILASLHRPLRNLYHDAFLVTGCGVAAAPQPYGNDIGCRGITSVQVLLEETSIALSVADSGDHHHEALNKSAYQGIPIEAIAAAHSLRKLYNALAAKISSMRDRKTLQTRVAMSPPAPWGLLSHMTSLQAVKDRTDLEWISTAERTVQLALSHLLRMEDTLQRIVQQ</sequence>
<evidence type="ECO:0000313" key="3">
    <source>
        <dbReference type="Proteomes" id="UP000053257"/>
    </source>
</evidence>
<name>A0A0C3RNY9_PHLG1</name>
<accession>A0A0C3RNY9</accession>
<dbReference type="EMBL" id="KN840972">
    <property type="protein sequence ID" value="KIP01071.1"/>
    <property type="molecule type" value="Genomic_DNA"/>
</dbReference>
<feature type="non-terminal residue" evidence="2">
    <location>
        <position position="1"/>
    </location>
</feature>
<evidence type="ECO:0000313" key="2">
    <source>
        <dbReference type="EMBL" id="KIP01071.1"/>
    </source>
</evidence>
<feature type="region of interest" description="Disordered" evidence="1">
    <location>
        <begin position="21"/>
        <end position="41"/>
    </location>
</feature>
<evidence type="ECO:0000256" key="1">
    <source>
        <dbReference type="SAM" id="MobiDB-lite"/>
    </source>
</evidence>
<dbReference type="Proteomes" id="UP000053257">
    <property type="component" value="Unassembled WGS sequence"/>
</dbReference>
<keyword evidence="3" id="KW-1185">Reference proteome</keyword>
<dbReference type="HOGENOM" id="CLU_1013945_0_0_1"/>
<organism evidence="2 3">
    <name type="scientific">Phlebiopsis gigantea (strain 11061_1 CR5-6)</name>
    <name type="common">White-rot fungus</name>
    <name type="synonym">Peniophora gigantea</name>
    <dbReference type="NCBI Taxonomy" id="745531"/>
    <lineage>
        <taxon>Eukaryota</taxon>
        <taxon>Fungi</taxon>
        <taxon>Dikarya</taxon>
        <taxon>Basidiomycota</taxon>
        <taxon>Agaricomycotina</taxon>
        <taxon>Agaricomycetes</taxon>
        <taxon>Polyporales</taxon>
        <taxon>Phanerochaetaceae</taxon>
        <taxon>Phlebiopsis</taxon>
    </lineage>
</organism>
<dbReference type="AlphaFoldDB" id="A0A0C3RNY9"/>
<reference evidence="2 3" key="1">
    <citation type="journal article" date="2014" name="PLoS Genet.">
        <title>Analysis of the Phlebiopsis gigantea genome, transcriptome and secretome provides insight into its pioneer colonization strategies of wood.</title>
        <authorList>
            <person name="Hori C."/>
            <person name="Ishida T."/>
            <person name="Igarashi K."/>
            <person name="Samejima M."/>
            <person name="Suzuki H."/>
            <person name="Master E."/>
            <person name="Ferreira P."/>
            <person name="Ruiz-Duenas F.J."/>
            <person name="Held B."/>
            <person name="Canessa P."/>
            <person name="Larrondo L.F."/>
            <person name="Schmoll M."/>
            <person name="Druzhinina I.S."/>
            <person name="Kubicek C.P."/>
            <person name="Gaskell J.A."/>
            <person name="Kersten P."/>
            <person name="St John F."/>
            <person name="Glasner J."/>
            <person name="Sabat G."/>
            <person name="Splinter BonDurant S."/>
            <person name="Syed K."/>
            <person name="Yadav J."/>
            <person name="Mgbeahuruike A.C."/>
            <person name="Kovalchuk A."/>
            <person name="Asiegbu F.O."/>
            <person name="Lackner G."/>
            <person name="Hoffmeister D."/>
            <person name="Rencoret J."/>
            <person name="Gutierrez A."/>
            <person name="Sun H."/>
            <person name="Lindquist E."/>
            <person name="Barry K."/>
            <person name="Riley R."/>
            <person name="Grigoriev I.V."/>
            <person name="Henrissat B."/>
            <person name="Kues U."/>
            <person name="Berka R.M."/>
            <person name="Martinez A.T."/>
            <person name="Covert S.F."/>
            <person name="Blanchette R.A."/>
            <person name="Cullen D."/>
        </authorList>
    </citation>
    <scope>NUCLEOTIDE SEQUENCE [LARGE SCALE GENOMIC DNA]</scope>
    <source>
        <strain evidence="2 3">11061_1 CR5-6</strain>
    </source>
</reference>
<feature type="non-terminal residue" evidence="2">
    <location>
        <position position="275"/>
    </location>
</feature>